<evidence type="ECO:0000256" key="1">
    <source>
        <dbReference type="SAM" id="Phobius"/>
    </source>
</evidence>
<feature type="transmembrane region" description="Helical" evidence="1">
    <location>
        <begin position="49"/>
        <end position="68"/>
    </location>
</feature>
<reference evidence="3 4" key="1">
    <citation type="submission" date="2019-04" db="EMBL/GenBank/DDBJ databases">
        <title>genome sequence of strain W3.</title>
        <authorList>
            <person name="Gao J."/>
            <person name="Sun J."/>
        </authorList>
    </citation>
    <scope>NUCLEOTIDE SEQUENCE [LARGE SCALE GENOMIC DNA]</scope>
    <source>
        <strain evidence="3 4">W3</strain>
    </source>
</reference>
<dbReference type="AlphaFoldDB" id="A0A4S8PX32"/>
<comment type="caution">
    <text evidence="3">The sequence shown here is derived from an EMBL/GenBank/DDBJ whole genome shotgun (WGS) entry which is preliminary data.</text>
</comment>
<protein>
    <submittedName>
        <fullName evidence="3">DUF4105 domain-containing protein</fullName>
    </submittedName>
</protein>
<dbReference type="Proteomes" id="UP000307378">
    <property type="component" value="Unassembled WGS sequence"/>
</dbReference>
<proteinExistence type="predicted"/>
<feature type="transmembrane region" description="Helical" evidence="1">
    <location>
        <begin position="75"/>
        <end position="92"/>
    </location>
</feature>
<feature type="domain" description="Lnb N-terminal periplasmic" evidence="2">
    <location>
        <begin position="136"/>
        <end position="290"/>
    </location>
</feature>
<dbReference type="InterPro" id="IPR025178">
    <property type="entry name" value="Lnb_N"/>
</dbReference>
<dbReference type="Pfam" id="PF13387">
    <property type="entry name" value="Lnb_N"/>
    <property type="match status" value="1"/>
</dbReference>
<accession>A0A4S8PX32</accession>
<keyword evidence="1" id="KW-0812">Transmembrane</keyword>
<keyword evidence="1" id="KW-1133">Transmembrane helix</keyword>
<evidence type="ECO:0000313" key="4">
    <source>
        <dbReference type="Proteomes" id="UP000307378"/>
    </source>
</evidence>
<evidence type="ECO:0000313" key="3">
    <source>
        <dbReference type="EMBL" id="THV32779.1"/>
    </source>
</evidence>
<dbReference type="EMBL" id="STGU01000013">
    <property type="protein sequence ID" value="THV32779.1"/>
    <property type="molecule type" value="Genomic_DNA"/>
</dbReference>
<feature type="transmembrane region" description="Helical" evidence="1">
    <location>
        <begin position="21"/>
        <end position="43"/>
    </location>
</feature>
<evidence type="ECO:0000259" key="2">
    <source>
        <dbReference type="Pfam" id="PF13387"/>
    </source>
</evidence>
<organism evidence="3 4">
    <name type="scientific">Rhizobium rosettiformans W3</name>
    <dbReference type="NCBI Taxonomy" id="538378"/>
    <lineage>
        <taxon>Bacteria</taxon>
        <taxon>Pseudomonadati</taxon>
        <taxon>Pseudomonadota</taxon>
        <taxon>Alphaproteobacteria</taxon>
        <taxon>Hyphomicrobiales</taxon>
        <taxon>Rhizobiaceae</taxon>
        <taxon>Rhizobium/Agrobacterium group</taxon>
        <taxon>Rhizobium</taxon>
    </lineage>
</organism>
<keyword evidence="1" id="KW-0472">Membrane</keyword>
<dbReference type="RefSeq" id="WP_009450503.1">
    <property type="nucleotide sequence ID" value="NZ_STGU01000013.1"/>
</dbReference>
<sequence>MSDRVRPDLALTTESRSRSRVGRALLALAVMSVSIWTMLAIWHQVEPPFTWPSLAAAAAAALAILVVGRRRRLSPWLLLVLEVFIIAVWWSSITPSNDRNWAADVAHGVTGEISGSQVTLRNVRNFEWRSAEDFMPRWETRRYDLNEIGQVDLISSVWANPAIAHTLISFGFSDGRHLVFSAEIRREEHESFSEIGGFFREFELVMIAAEENDIVRLRTNIRKDEVSLFPLEVTPEQARALFLSYLGKANELAAEPRFYHTITTNCTTVIFQLAQLLEPRIPTDWRILFSGYLPDYLHDLGVIRTDRPLQELKREAVISDIARQTSSLADYSQTIRSRQIGVHR</sequence>
<gene>
    <name evidence="3" type="ORF">FAA86_19470</name>
</gene>
<name>A0A4S8PX32_9HYPH</name>